<keyword evidence="3" id="KW-1185">Reference proteome</keyword>
<name>A0A8J7WDQ0_9RHOB</name>
<feature type="transmembrane region" description="Helical" evidence="1">
    <location>
        <begin position="166"/>
        <end position="187"/>
    </location>
</feature>
<feature type="transmembrane region" description="Helical" evidence="1">
    <location>
        <begin position="7"/>
        <end position="24"/>
    </location>
</feature>
<dbReference type="RefSeq" id="WP_212537693.1">
    <property type="nucleotide sequence ID" value="NZ_JAGTUU010000007.1"/>
</dbReference>
<feature type="transmembrane region" description="Helical" evidence="1">
    <location>
        <begin position="141"/>
        <end position="160"/>
    </location>
</feature>
<feature type="transmembrane region" description="Helical" evidence="1">
    <location>
        <begin position="275"/>
        <end position="292"/>
    </location>
</feature>
<feature type="transmembrane region" description="Helical" evidence="1">
    <location>
        <begin position="30"/>
        <end position="51"/>
    </location>
</feature>
<dbReference type="EMBL" id="JAGTUU010000007">
    <property type="protein sequence ID" value="MBS0125720.1"/>
    <property type="molecule type" value="Genomic_DNA"/>
</dbReference>
<sequence length="407" mass="42294">MTDRLGAWAGFAAVIAAAGLPIYIHAPKFYVDTYGVSLATLGAVLFALRLLDVVQDPLLGRLAVALKARRGMAVAVAAGLMAAGMGGLFAVPPLLPPVWWFALMLTVVFSAFSFLSIAFYATGVAKAESLSGQGHLRLARWREAGALGGICIAALIPGLFEGLGLPPFAGFAAAFALAVAVATWAMASQWARSVDLPSGGFGPVLRDGQARRLLLIALVNASPVAITSTLFLFFVESRLAAPGWEGPLLLLFFLAAALAAPVWSLLAERFGARRVLLAAMALSIAAFGWALFLEAGDILPFAVICLASGAALGADMTLLPALFARRMARIAPGAGEGFALWSFVSKFTLAFAAAALLPALERWGFVPGAENAPAELQGLSLLYAGIPCVLKVIAILLLATTSIEEEA</sequence>
<feature type="transmembrane region" description="Helical" evidence="1">
    <location>
        <begin position="298"/>
        <end position="318"/>
    </location>
</feature>
<dbReference type="SUPFAM" id="SSF103473">
    <property type="entry name" value="MFS general substrate transporter"/>
    <property type="match status" value="1"/>
</dbReference>
<dbReference type="Pfam" id="PF13347">
    <property type="entry name" value="MFS_2"/>
    <property type="match status" value="1"/>
</dbReference>
<organism evidence="2 3">
    <name type="scientific">Thetidibacter halocola</name>
    <dbReference type="NCBI Taxonomy" id="2827239"/>
    <lineage>
        <taxon>Bacteria</taxon>
        <taxon>Pseudomonadati</taxon>
        <taxon>Pseudomonadota</taxon>
        <taxon>Alphaproteobacteria</taxon>
        <taxon>Rhodobacterales</taxon>
        <taxon>Roseobacteraceae</taxon>
        <taxon>Thetidibacter</taxon>
    </lineage>
</organism>
<feature type="transmembrane region" description="Helical" evidence="1">
    <location>
        <begin position="247"/>
        <end position="266"/>
    </location>
</feature>
<comment type="caution">
    <text evidence="2">The sequence shown here is derived from an EMBL/GenBank/DDBJ whole genome shotgun (WGS) entry which is preliminary data.</text>
</comment>
<feature type="transmembrane region" description="Helical" evidence="1">
    <location>
        <begin position="98"/>
        <end position="120"/>
    </location>
</feature>
<dbReference type="InterPro" id="IPR036259">
    <property type="entry name" value="MFS_trans_sf"/>
</dbReference>
<reference evidence="2" key="1">
    <citation type="submission" date="2021-04" db="EMBL/GenBank/DDBJ databases">
        <authorList>
            <person name="Yoon J."/>
        </authorList>
    </citation>
    <scope>NUCLEOTIDE SEQUENCE</scope>
    <source>
        <strain evidence="2">KMU-90</strain>
    </source>
</reference>
<protein>
    <submittedName>
        <fullName evidence="2">MFS transporter</fullName>
    </submittedName>
</protein>
<dbReference type="Gene3D" id="1.20.1250.20">
    <property type="entry name" value="MFS general substrate transporter like domains"/>
    <property type="match status" value="2"/>
</dbReference>
<feature type="transmembrane region" description="Helical" evidence="1">
    <location>
        <begin position="338"/>
        <end position="360"/>
    </location>
</feature>
<keyword evidence="1" id="KW-0472">Membrane</keyword>
<feature type="transmembrane region" description="Helical" evidence="1">
    <location>
        <begin position="72"/>
        <end position="92"/>
    </location>
</feature>
<evidence type="ECO:0000313" key="2">
    <source>
        <dbReference type="EMBL" id="MBS0125720.1"/>
    </source>
</evidence>
<evidence type="ECO:0000256" key="1">
    <source>
        <dbReference type="SAM" id="Phobius"/>
    </source>
</evidence>
<accession>A0A8J7WDQ0</accession>
<gene>
    <name evidence="2" type="ORF">KB874_16685</name>
</gene>
<keyword evidence="1" id="KW-1133">Transmembrane helix</keyword>
<feature type="transmembrane region" description="Helical" evidence="1">
    <location>
        <begin position="380"/>
        <end position="399"/>
    </location>
</feature>
<keyword evidence="1" id="KW-0812">Transmembrane</keyword>
<evidence type="ECO:0000313" key="3">
    <source>
        <dbReference type="Proteomes" id="UP000681356"/>
    </source>
</evidence>
<feature type="transmembrane region" description="Helical" evidence="1">
    <location>
        <begin position="213"/>
        <end position="235"/>
    </location>
</feature>
<proteinExistence type="predicted"/>
<dbReference type="AlphaFoldDB" id="A0A8J7WDQ0"/>
<dbReference type="Proteomes" id="UP000681356">
    <property type="component" value="Unassembled WGS sequence"/>
</dbReference>